<proteinExistence type="predicted"/>
<protein>
    <submittedName>
        <fullName evidence="1">Uncharacterized protein</fullName>
    </submittedName>
</protein>
<dbReference type="AlphaFoldDB" id="A0AA38GUG8"/>
<dbReference type="Proteomes" id="UP000824469">
    <property type="component" value="Unassembled WGS sequence"/>
</dbReference>
<dbReference type="EMBL" id="JAHRHJ020000001">
    <property type="protein sequence ID" value="KAH9329191.1"/>
    <property type="molecule type" value="Genomic_DNA"/>
</dbReference>
<evidence type="ECO:0000313" key="2">
    <source>
        <dbReference type="Proteomes" id="UP000824469"/>
    </source>
</evidence>
<dbReference type="PANTHER" id="PTHR31263:SF0">
    <property type="entry name" value="CELLULASE FAMILY PROTEIN (AFU_ORTHOLOGUE AFUA_5G14560)"/>
    <property type="match status" value="1"/>
</dbReference>
<feature type="non-terminal residue" evidence="1">
    <location>
        <position position="72"/>
    </location>
</feature>
<feature type="non-terminal residue" evidence="1">
    <location>
        <position position="1"/>
    </location>
</feature>
<evidence type="ECO:0000313" key="1">
    <source>
        <dbReference type="EMBL" id="KAH9329191.1"/>
    </source>
</evidence>
<name>A0AA38GUG8_TAXCH</name>
<dbReference type="PANTHER" id="PTHR31263">
    <property type="entry name" value="CELLULASE FAMILY PROTEIN (AFU_ORTHOLOGUE AFUA_5G14560)"/>
    <property type="match status" value="1"/>
</dbReference>
<sequence>GSYYFRNSQPGFEETYGILNARWDGLRNPAFIARLKSIQKPLQDPFSSQGALHQVIYHPASGPFLAAVEATG</sequence>
<comment type="caution">
    <text evidence="1">The sequence shown here is derived from an EMBL/GenBank/DDBJ whole genome shotgun (WGS) entry which is preliminary data.</text>
</comment>
<organism evidence="1 2">
    <name type="scientific">Taxus chinensis</name>
    <name type="common">Chinese yew</name>
    <name type="synonym">Taxus wallichiana var. chinensis</name>
    <dbReference type="NCBI Taxonomy" id="29808"/>
    <lineage>
        <taxon>Eukaryota</taxon>
        <taxon>Viridiplantae</taxon>
        <taxon>Streptophyta</taxon>
        <taxon>Embryophyta</taxon>
        <taxon>Tracheophyta</taxon>
        <taxon>Spermatophyta</taxon>
        <taxon>Pinopsida</taxon>
        <taxon>Pinidae</taxon>
        <taxon>Conifers II</taxon>
        <taxon>Cupressales</taxon>
        <taxon>Taxaceae</taxon>
        <taxon>Taxus</taxon>
    </lineage>
</organism>
<keyword evidence="2" id="KW-1185">Reference proteome</keyword>
<gene>
    <name evidence="1" type="ORF">KI387_001299</name>
</gene>
<accession>A0AA38GUG8</accession>
<reference evidence="1 2" key="1">
    <citation type="journal article" date="2021" name="Nat. Plants">
        <title>The Taxus genome provides insights into paclitaxel biosynthesis.</title>
        <authorList>
            <person name="Xiong X."/>
            <person name="Gou J."/>
            <person name="Liao Q."/>
            <person name="Li Y."/>
            <person name="Zhou Q."/>
            <person name="Bi G."/>
            <person name="Li C."/>
            <person name="Du R."/>
            <person name="Wang X."/>
            <person name="Sun T."/>
            <person name="Guo L."/>
            <person name="Liang H."/>
            <person name="Lu P."/>
            <person name="Wu Y."/>
            <person name="Zhang Z."/>
            <person name="Ro D.K."/>
            <person name="Shang Y."/>
            <person name="Huang S."/>
            <person name="Yan J."/>
        </authorList>
    </citation>
    <scope>NUCLEOTIDE SEQUENCE [LARGE SCALE GENOMIC DNA]</scope>
    <source>
        <strain evidence="1">Ta-2019</strain>
    </source>
</reference>